<dbReference type="AlphaFoldDB" id="A0A9P5P968"/>
<evidence type="ECO:0000256" key="2">
    <source>
        <dbReference type="SAM" id="Phobius"/>
    </source>
</evidence>
<keyword evidence="2" id="KW-0472">Membrane</keyword>
<keyword evidence="4" id="KW-1185">Reference proteome</keyword>
<comment type="caution">
    <text evidence="3">The sequence shown here is derived from an EMBL/GenBank/DDBJ whole genome shotgun (WGS) entry which is preliminary data.</text>
</comment>
<dbReference type="EMBL" id="JADNRY010000314">
    <property type="protein sequence ID" value="KAF9059248.1"/>
    <property type="molecule type" value="Genomic_DNA"/>
</dbReference>
<sequence length="123" mass="14078">MQREELDNLIAKHNEEFAALQREIIESKNNDPQLRELEQEKEELQKKLNSWRNEKDKLSRGLESDSGGVGMDNEGKSVSRRLDNQRRGPDAKEESPQHQNQYWGIGLAVFVGVLMATAMVARS</sequence>
<name>A0A9P5P968_9AGAR</name>
<gene>
    <name evidence="3" type="ORF">BDP27DRAFT_1371674</name>
</gene>
<proteinExistence type="predicted"/>
<feature type="compositionally biased region" description="Basic and acidic residues" evidence="1">
    <location>
        <begin position="73"/>
        <end position="96"/>
    </location>
</feature>
<accession>A0A9P5P968</accession>
<evidence type="ECO:0000313" key="4">
    <source>
        <dbReference type="Proteomes" id="UP000772434"/>
    </source>
</evidence>
<reference evidence="3" key="1">
    <citation type="submission" date="2020-11" db="EMBL/GenBank/DDBJ databases">
        <authorList>
            <consortium name="DOE Joint Genome Institute"/>
            <person name="Ahrendt S."/>
            <person name="Riley R."/>
            <person name="Andreopoulos W."/>
            <person name="Labutti K."/>
            <person name="Pangilinan J."/>
            <person name="Ruiz-Duenas F.J."/>
            <person name="Barrasa J.M."/>
            <person name="Sanchez-Garcia M."/>
            <person name="Camarero S."/>
            <person name="Miyauchi S."/>
            <person name="Serrano A."/>
            <person name="Linde D."/>
            <person name="Babiker R."/>
            <person name="Drula E."/>
            <person name="Ayuso-Fernandez I."/>
            <person name="Pacheco R."/>
            <person name="Padilla G."/>
            <person name="Ferreira P."/>
            <person name="Barriuso J."/>
            <person name="Kellner H."/>
            <person name="Castanera R."/>
            <person name="Alfaro M."/>
            <person name="Ramirez L."/>
            <person name="Pisabarro A.G."/>
            <person name="Kuo A."/>
            <person name="Tritt A."/>
            <person name="Lipzen A."/>
            <person name="He G."/>
            <person name="Yan M."/>
            <person name="Ng V."/>
            <person name="Cullen D."/>
            <person name="Martin F."/>
            <person name="Rosso M.-N."/>
            <person name="Henrissat B."/>
            <person name="Hibbett D."/>
            <person name="Martinez A.T."/>
            <person name="Grigoriev I.V."/>
        </authorList>
    </citation>
    <scope>NUCLEOTIDE SEQUENCE</scope>
    <source>
        <strain evidence="3">AH 40177</strain>
    </source>
</reference>
<feature type="compositionally biased region" description="Basic and acidic residues" evidence="1">
    <location>
        <begin position="28"/>
        <end position="63"/>
    </location>
</feature>
<keyword evidence="2" id="KW-1133">Transmembrane helix</keyword>
<evidence type="ECO:0000256" key="1">
    <source>
        <dbReference type="SAM" id="MobiDB-lite"/>
    </source>
</evidence>
<evidence type="ECO:0000313" key="3">
    <source>
        <dbReference type="EMBL" id="KAF9059248.1"/>
    </source>
</evidence>
<feature type="region of interest" description="Disordered" evidence="1">
    <location>
        <begin position="28"/>
        <end position="99"/>
    </location>
</feature>
<keyword evidence="2" id="KW-0812">Transmembrane</keyword>
<protein>
    <submittedName>
        <fullName evidence="3">Uncharacterized protein</fullName>
    </submittedName>
</protein>
<organism evidence="3 4">
    <name type="scientific">Rhodocollybia butyracea</name>
    <dbReference type="NCBI Taxonomy" id="206335"/>
    <lineage>
        <taxon>Eukaryota</taxon>
        <taxon>Fungi</taxon>
        <taxon>Dikarya</taxon>
        <taxon>Basidiomycota</taxon>
        <taxon>Agaricomycotina</taxon>
        <taxon>Agaricomycetes</taxon>
        <taxon>Agaricomycetidae</taxon>
        <taxon>Agaricales</taxon>
        <taxon>Marasmiineae</taxon>
        <taxon>Omphalotaceae</taxon>
        <taxon>Rhodocollybia</taxon>
    </lineage>
</organism>
<feature type="transmembrane region" description="Helical" evidence="2">
    <location>
        <begin position="102"/>
        <end position="121"/>
    </location>
</feature>
<dbReference type="Proteomes" id="UP000772434">
    <property type="component" value="Unassembled WGS sequence"/>
</dbReference>